<organism evidence="2">
    <name type="scientific">viral metagenome</name>
    <dbReference type="NCBI Taxonomy" id="1070528"/>
    <lineage>
        <taxon>unclassified sequences</taxon>
        <taxon>metagenomes</taxon>
        <taxon>organismal metagenomes</taxon>
    </lineage>
</organism>
<proteinExistence type="predicted"/>
<evidence type="ECO:0000256" key="1">
    <source>
        <dbReference type="SAM" id="Phobius"/>
    </source>
</evidence>
<accession>A0A6C0ILT1</accession>
<reference evidence="2" key="1">
    <citation type="journal article" date="2020" name="Nature">
        <title>Giant virus diversity and host interactions through global metagenomics.</title>
        <authorList>
            <person name="Schulz F."/>
            <person name="Roux S."/>
            <person name="Paez-Espino D."/>
            <person name="Jungbluth S."/>
            <person name="Walsh D.A."/>
            <person name="Denef V.J."/>
            <person name="McMahon K.D."/>
            <person name="Konstantinidis K.T."/>
            <person name="Eloe-Fadrosh E.A."/>
            <person name="Kyrpides N.C."/>
            <person name="Woyke T."/>
        </authorList>
    </citation>
    <scope>NUCLEOTIDE SEQUENCE</scope>
    <source>
        <strain evidence="2">GVMAG-M-3300023184-89</strain>
    </source>
</reference>
<keyword evidence="1" id="KW-0472">Membrane</keyword>
<dbReference type="EMBL" id="MN740194">
    <property type="protein sequence ID" value="QHT92847.1"/>
    <property type="molecule type" value="Genomic_DNA"/>
</dbReference>
<keyword evidence="1" id="KW-1133">Transmembrane helix</keyword>
<keyword evidence="1" id="KW-0812">Transmembrane</keyword>
<protein>
    <submittedName>
        <fullName evidence="2">Uncharacterized protein</fullName>
    </submittedName>
</protein>
<dbReference type="AlphaFoldDB" id="A0A6C0ILT1"/>
<sequence>MSKMEKESPNLEKFLRYIFYIYFFIIFIHLFINL</sequence>
<evidence type="ECO:0000313" key="2">
    <source>
        <dbReference type="EMBL" id="QHT92847.1"/>
    </source>
</evidence>
<name>A0A6C0ILT1_9ZZZZ</name>
<feature type="transmembrane region" description="Helical" evidence="1">
    <location>
        <begin position="14"/>
        <end position="32"/>
    </location>
</feature>